<evidence type="ECO:0000256" key="1">
    <source>
        <dbReference type="PROSITE-ProRule" id="PRU01263"/>
    </source>
</evidence>
<feature type="binding site" evidence="1">
    <location>
        <position position="18"/>
    </location>
    <ligand>
        <name>Zn(2+)</name>
        <dbReference type="ChEBI" id="CHEBI:29105"/>
    </ligand>
</feature>
<accession>A0A5E4QMQ0</accession>
<dbReference type="GO" id="GO:0005634">
    <property type="term" value="C:nucleus"/>
    <property type="evidence" value="ECO:0007669"/>
    <property type="project" value="InterPro"/>
</dbReference>
<feature type="domain" description="ZAD" evidence="2">
    <location>
        <begin position="13"/>
        <end position="89"/>
    </location>
</feature>
<dbReference type="EMBL" id="FZQP02004023">
    <property type="protein sequence ID" value="VVC99263.1"/>
    <property type="molecule type" value="Genomic_DNA"/>
</dbReference>
<feature type="binding site" evidence="1">
    <location>
        <position position="62"/>
    </location>
    <ligand>
        <name>Zn(2+)</name>
        <dbReference type="ChEBI" id="CHEBI:29105"/>
    </ligand>
</feature>
<dbReference type="SMART" id="SM00868">
    <property type="entry name" value="zf-AD"/>
    <property type="match status" value="1"/>
</dbReference>
<evidence type="ECO:0000313" key="3">
    <source>
        <dbReference type="EMBL" id="VVC99263.1"/>
    </source>
</evidence>
<keyword evidence="1" id="KW-0479">Metal-binding</keyword>
<dbReference type="Gene3D" id="3.40.1800.20">
    <property type="match status" value="1"/>
</dbReference>
<feature type="binding site" evidence="1">
    <location>
        <position position="65"/>
    </location>
    <ligand>
        <name>Zn(2+)</name>
        <dbReference type="ChEBI" id="CHEBI:29105"/>
    </ligand>
</feature>
<organism evidence="3 4">
    <name type="scientific">Leptidea sinapis</name>
    <dbReference type="NCBI Taxonomy" id="189913"/>
    <lineage>
        <taxon>Eukaryota</taxon>
        <taxon>Metazoa</taxon>
        <taxon>Ecdysozoa</taxon>
        <taxon>Arthropoda</taxon>
        <taxon>Hexapoda</taxon>
        <taxon>Insecta</taxon>
        <taxon>Pterygota</taxon>
        <taxon>Neoptera</taxon>
        <taxon>Endopterygota</taxon>
        <taxon>Lepidoptera</taxon>
        <taxon>Glossata</taxon>
        <taxon>Ditrysia</taxon>
        <taxon>Papilionoidea</taxon>
        <taxon>Pieridae</taxon>
        <taxon>Dismorphiinae</taxon>
        <taxon>Leptidea</taxon>
    </lineage>
</organism>
<dbReference type="GO" id="GO:0008270">
    <property type="term" value="F:zinc ion binding"/>
    <property type="evidence" value="ECO:0007669"/>
    <property type="project" value="UniProtKB-UniRule"/>
</dbReference>
<keyword evidence="1" id="KW-0863">Zinc-finger</keyword>
<keyword evidence="4" id="KW-1185">Reference proteome</keyword>
<evidence type="ECO:0000259" key="2">
    <source>
        <dbReference type="PROSITE" id="PS51915"/>
    </source>
</evidence>
<dbReference type="Proteomes" id="UP000324832">
    <property type="component" value="Unassembled WGS sequence"/>
</dbReference>
<dbReference type="AlphaFoldDB" id="A0A5E4QMQ0"/>
<feature type="binding site" evidence="1">
    <location>
        <position position="15"/>
    </location>
    <ligand>
        <name>Zn(2+)</name>
        <dbReference type="ChEBI" id="CHEBI:29105"/>
    </ligand>
</feature>
<protein>
    <recommendedName>
        <fullName evidence="2">ZAD domain-containing protein</fullName>
    </recommendedName>
</protein>
<gene>
    <name evidence="3" type="ORF">LSINAPIS_LOCUS10169</name>
</gene>
<dbReference type="Pfam" id="PF07776">
    <property type="entry name" value="zf-AD"/>
    <property type="match status" value="1"/>
</dbReference>
<keyword evidence="1" id="KW-0862">Zinc</keyword>
<dbReference type="PROSITE" id="PS51915">
    <property type="entry name" value="ZAD"/>
    <property type="match status" value="1"/>
</dbReference>
<dbReference type="SUPFAM" id="SSF57716">
    <property type="entry name" value="Glucocorticoid receptor-like (DNA-binding domain)"/>
    <property type="match status" value="1"/>
</dbReference>
<dbReference type="InterPro" id="IPR012934">
    <property type="entry name" value="Znf_AD"/>
</dbReference>
<sequence length="147" mass="16900">MKMEKIKKEYLLGRCKCCLDDTDLQSMWEEYSVNGESEVYGEMVLQCFGVNWHSTSDSDVICSSCVTRLRDAISFKHEIIASEQLLQEDIPQDLRTLLTYHGHHHIPGDLRTLIMNHGHHRIPGDSFHGHRHKPTICCTYDTGLNNS</sequence>
<evidence type="ECO:0000313" key="4">
    <source>
        <dbReference type="Proteomes" id="UP000324832"/>
    </source>
</evidence>
<proteinExistence type="predicted"/>
<reference evidence="3 4" key="1">
    <citation type="submission" date="2017-07" db="EMBL/GenBank/DDBJ databases">
        <authorList>
            <person name="Talla V."/>
            <person name="Backstrom N."/>
        </authorList>
    </citation>
    <scope>NUCLEOTIDE SEQUENCE [LARGE SCALE GENOMIC DNA]</scope>
</reference>
<name>A0A5E4QMQ0_9NEOP</name>